<organism evidence="9 10">
    <name type="scientific">Candidatus Magnetobacterium bavaricum</name>
    <dbReference type="NCBI Taxonomy" id="29290"/>
    <lineage>
        <taxon>Bacteria</taxon>
        <taxon>Pseudomonadati</taxon>
        <taxon>Nitrospirota</taxon>
        <taxon>Thermodesulfovibrionia</taxon>
        <taxon>Thermodesulfovibrionales</taxon>
        <taxon>Candidatus Magnetobacteriaceae</taxon>
        <taxon>Candidatus Magnetobacterium</taxon>
    </lineage>
</organism>
<evidence type="ECO:0000256" key="4">
    <source>
        <dbReference type="ARBA" id="ARBA00022982"/>
    </source>
</evidence>
<evidence type="ECO:0000256" key="2">
    <source>
        <dbReference type="ARBA" id="ARBA00022485"/>
    </source>
</evidence>
<proteinExistence type="predicted"/>
<keyword evidence="2" id="KW-0004">4Fe-4S</keyword>
<feature type="domain" description="Cysteine-rich" evidence="8">
    <location>
        <begin position="59"/>
        <end position="120"/>
    </location>
</feature>
<feature type="region of interest" description="Disordered" evidence="7">
    <location>
        <begin position="181"/>
        <end position="208"/>
    </location>
</feature>
<name>A0A0F3GZP0_9BACT</name>
<keyword evidence="10" id="KW-1185">Reference proteome</keyword>
<evidence type="ECO:0000256" key="1">
    <source>
        <dbReference type="ARBA" id="ARBA00022448"/>
    </source>
</evidence>
<comment type="caution">
    <text evidence="9">The sequence shown here is derived from an EMBL/GenBank/DDBJ whole genome shotgun (WGS) entry which is preliminary data.</text>
</comment>
<keyword evidence="5" id="KW-0408">Iron</keyword>
<protein>
    <submittedName>
        <fullName evidence="9">Reductase, iron-sulfur binding subunit</fullName>
    </submittedName>
</protein>
<dbReference type="PANTHER" id="PTHR43551:SF1">
    <property type="entry name" value="HETERODISULFIDE REDUCTASE"/>
    <property type="match status" value="1"/>
</dbReference>
<dbReference type="EMBL" id="LACI01000710">
    <property type="protein sequence ID" value="KJU86173.1"/>
    <property type="molecule type" value="Genomic_DNA"/>
</dbReference>
<dbReference type="GO" id="GO:0046872">
    <property type="term" value="F:metal ion binding"/>
    <property type="evidence" value="ECO:0007669"/>
    <property type="project" value="UniProtKB-KW"/>
</dbReference>
<feature type="compositionally biased region" description="Basic and acidic residues" evidence="7">
    <location>
        <begin position="181"/>
        <end position="190"/>
    </location>
</feature>
<dbReference type="Proteomes" id="UP000033423">
    <property type="component" value="Unassembled WGS sequence"/>
</dbReference>
<evidence type="ECO:0000256" key="7">
    <source>
        <dbReference type="SAM" id="MobiDB-lite"/>
    </source>
</evidence>
<accession>A0A0F3GZP0</accession>
<dbReference type="AlphaFoldDB" id="A0A0F3GZP0"/>
<dbReference type="InterPro" id="IPR004017">
    <property type="entry name" value="Cys_rich_dom"/>
</dbReference>
<evidence type="ECO:0000259" key="8">
    <source>
        <dbReference type="Pfam" id="PF02754"/>
    </source>
</evidence>
<evidence type="ECO:0000313" key="10">
    <source>
        <dbReference type="Proteomes" id="UP000033423"/>
    </source>
</evidence>
<evidence type="ECO:0000256" key="6">
    <source>
        <dbReference type="ARBA" id="ARBA00023014"/>
    </source>
</evidence>
<dbReference type="PATRIC" id="fig|29290.4.peg.2156"/>
<dbReference type="PANTHER" id="PTHR43551">
    <property type="entry name" value="FUMARATE REDUCTASE IRON-SULFUR SUBUNIT"/>
    <property type="match status" value="1"/>
</dbReference>
<keyword evidence="6" id="KW-0411">Iron-sulfur</keyword>
<gene>
    <name evidence="9" type="ORF">MBAV_001632</name>
</gene>
<keyword evidence="3" id="KW-0479">Metal-binding</keyword>
<dbReference type="Pfam" id="PF02754">
    <property type="entry name" value="CCG"/>
    <property type="match status" value="1"/>
</dbReference>
<evidence type="ECO:0000256" key="3">
    <source>
        <dbReference type="ARBA" id="ARBA00022723"/>
    </source>
</evidence>
<dbReference type="GO" id="GO:0016491">
    <property type="term" value="F:oxidoreductase activity"/>
    <property type="evidence" value="ECO:0007669"/>
    <property type="project" value="UniProtKB-ARBA"/>
</dbReference>
<keyword evidence="1" id="KW-0813">Transport</keyword>
<dbReference type="GO" id="GO:0051539">
    <property type="term" value="F:4 iron, 4 sulfur cluster binding"/>
    <property type="evidence" value="ECO:0007669"/>
    <property type="project" value="UniProtKB-KW"/>
</dbReference>
<evidence type="ECO:0000313" key="9">
    <source>
        <dbReference type="EMBL" id="KJU86173.1"/>
    </source>
</evidence>
<evidence type="ECO:0000256" key="5">
    <source>
        <dbReference type="ARBA" id="ARBA00023004"/>
    </source>
</evidence>
<sequence length="208" mass="23092">MDTWNGPADFLEAPVSPITGTIFENASSTKMVHISEFTADLLKHDRLEIDPSRNDHYRVTYHDSCNTSRGMGLLEEPRYIIKKVCNNFFEMPEHTIREKTFCCGSGSGLNASENMELRLMGGFPRANAVKYVQNKYGVDMLACICAIDRAALTTLMDYWVPGVRVIGVTELLANAIKMKGENDRQTDMRGDPLSGAEGGEAKEDSEDA</sequence>
<keyword evidence="4" id="KW-0249">Electron transport</keyword>
<reference evidence="9 10" key="1">
    <citation type="submission" date="2015-02" db="EMBL/GenBank/DDBJ databases">
        <title>Single-cell genomics of uncultivated deep-branching MTB reveals a conserved set of magnetosome genes.</title>
        <authorList>
            <person name="Kolinko S."/>
            <person name="Richter M."/>
            <person name="Glockner F.O."/>
            <person name="Brachmann A."/>
            <person name="Schuler D."/>
        </authorList>
    </citation>
    <scope>NUCLEOTIDE SEQUENCE [LARGE SCALE GENOMIC DNA]</scope>
    <source>
        <strain evidence="9">TM-1</strain>
    </source>
</reference>